<feature type="transmembrane region" description="Helical" evidence="1">
    <location>
        <begin position="90"/>
        <end position="109"/>
    </location>
</feature>
<dbReference type="InterPro" id="IPR010640">
    <property type="entry name" value="Low_temperature_requirement_A"/>
</dbReference>
<feature type="transmembrane region" description="Helical" evidence="1">
    <location>
        <begin position="241"/>
        <end position="260"/>
    </location>
</feature>
<dbReference type="PANTHER" id="PTHR42101:SF1">
    <property type="entry name" value="LOW TEMPERATURE REQUIREMENT A"/>
    <property type="match status" value="1"/>
</dbReference>
<keyword evidence="1" id="KW-1133">Transmembrane helix</keyword>
<protein>
    <recommendedName>
        <fullName evidence="4">Low temperature requirement A</fullName>
    </recommendedName>
</protein>
<organism evidence="2 3">
    <name type="scientific">Hypocrea jecorina (strain ATCC 56765 / BCRC 32924 / NRRL 11460 / Rut C-30)</name>
    <name type="common">Trichoderma reesei</name>
    <dbReference type="NCBI Taxonomy" id="1344414"/>
    <lineage>
        <taxon>Eukaryota</taxon>
        <taxon>Fungi</taxon>
        <taxon>Dikarya</taxon>
        <taxon>Ascomycota</taxon>
        <taxon>Pezizomycotina</taxon>
        <taxon>Sordariomycetes</taxon>
        <taxon>Hypocreomycetidae</taxon>
        <taxon>Hypocreales</taxon>
        <taxon>Hypocreaceae</taxon>
        <taxon>Trichoderma</taxon>
    </lineage>
</organism>
<dbReference type="PANTHER" id="PTHR42101">
    <property type="entry name" value="CHROMOSOME 16, WHOLE GENOME SHOTGUN SEQUENCE"/>
    <property type="match status" value="1"/>
</dbReference>
<keyword evidence="1" id="KW-0472">Membrane</keyword>
<sequence length="559" mass="62506">MAHDERPEAAAYTSTSLQLIKSPLADRKKLDAASLVNSRESRFIVDPDVDDGLEFARHETSSTLENKLFYDLWFVANLNVFSTVHEINDASSLGSFVGYILLLWTTWLLTTLYDVRYVTDSVWERVSRAVHLAVMVGFAELGPTFDFFKEAKSVFRAMCLFLMVSRSMLALQYFMIVFQLPEVVIHLGLSSIKALSLSDTHLSERMNLLTLIILGEGAIIVARNIQTVVKNTFLKNSGNMWSAALIGVITCAVALIYFVYQMYFDWMHSGRLAHTRQMLWVSWHLPFHIALVLLLEGANQFIAWSQALQSIKSAARSIVDITHELPKNPTTKEVVLALNETVTELLESYPPEDEAAAWDDVERTYKNLLTLPNTFWEVSGRLADNDPEVTCWLNGTRDLAQTVFNGIFASLSLAAPAEEPKSTDVQSATEAAYLATAHKFGTVFIYAFLTAGLVLILMTALHVVCKQHGWSVFNILQAMFTVGMGLGLALISLLTFNQGALSNFLPTPWPLPTIAICYFVILVLSHIPEPKTLCSRRRTGTYSTVDKSDNIELRAVREV</sequence>
<evidence type="ECO:0000313" key="2">
    <source>
        <dbReference type="EMBL" id="ETS07233.1"/>
    </source>
</evidence>
<dbReference type="Pfam" id="PF06772">
    <property type="entry name" value="LtrA"/>
    <property type="match status" value="1"/>
</dbReference>
<feature type="transmembrane region" description="Helical" evidence="1">
    <location>
        <begin position="169"/>
        <end position="189"/>
    </location>
</feature>
<feature type="transmembrane region" description="Helical" evidence="1">
    <location>
        <begin position="508"/>
        <end position="527"/>
    </location>
</feature>
<feature type="transmembrane region" description="Helical" evidence="1">
    <location>
        <begin position="129"/>
        <end position="148"/>
    </location>
</feature>
<dbReference type="HOGENOM" id="CLU_016136_1_0_1"/>
<dbReference type="EMBL" id="KI911139">
    <property type="protein sequence ID" value="ETS07233.1"/>
    <property type="molecule type" value="Genomic_DNA"/>
</dbReference>
<dbReference type="KEGG" id="trr:M419DRAFT_5450"/>
<name>A0A024SMF6_HYPJR</name>
<keyword evidence="1" id="KW-0812">Transmembrane</keyword>
<gene>
    <name evidence="2" type="ORF">M419DRAFT_5450</name>
</gene>
<evidence type="ECO:0000313" key="3">
    <source>
        <dbReference type="Proteomes" id="UP000024376"/>
    </source>
</evidence>
<feature type="transmembrane region" description="Helical" evidence="1">
    <location>
        <begin position="209"/>
        <end position="229"/>
    </location>
</feature>
<reference evidence="3" key="1">
    <citation type="journal article" date="2013" name="Ind. Biotechnol.">
        <title>Comparative genomics analysis of Trichoderma reesei strains.</title>
        <authorList>
            <person name="Koike H."/>
            <person name="Aerts A."/>
            <person name="LaButti K."/>
            <person name="Grigoriev I.V."/>
            <person name="Baker S.E."/>
        </authorList>
    </citation>
    <scope>NUCLEOTIDE SEQUENCE [LARGE SCALE GENOMIC DNA]</scope>
    <source>
        <strain evidence="3">ATCC 56765 / BCRC 32924 / NRRL 11460 / Rut C-30</strain>
    </source>
</reference>
<evidence type="ECO:0000256" key="1">
    <source>
        <dbReference type="SAM" id="Phobius"/>
    </source>
</evidence>
<evidence type="ECO:0008006" key="4">
    <source>
        <dbReference type="Google" id="ProtNLM"/>
    </source>
</evidence>
<dbReference type="Proteomes" id="UP000024376">
    <property type="component" value="Unassembled WGS sequence"/>
</dbReference>
<dbReference type="AlphaFoldDB" id="A0A024SMF6"/>
<proteinExistence type="predicted"/>
<dbReference type="OrthoDB" id="3177213at2759"/>
<accession>A0A024SMF6</accession>
<feature type="transmembrane region" description="Helical" evidence="1">
    <location>
        <begin position="475"/>
        <end position="496"/>
    </location>
</feature>
<feature type="transmembrane region" description="Helical" evidence="1">
    <location>
        <begin position="443"/>
        <end position="463"/>
    </location>
</feature>